<keyword evidence="3" id="KW-1185">Reference proteome</keyword>
<accession>A0ABN1NAS2</accession>
<evidence type="ECO:0000313" key="3">
    <source>
        <dbReference type="Proteomes" id="UP001499967"/>
    </source>
</evidence>
<evidence type="ECO:0000313" key="2">
    <source>
        <dbReference type="EMBL" id="GAA0898658.1"/>
    </source>
</evidence>
<sequence length="102" mass="10598">MDPLLRTIVRKTLRVPGSTAPGGDGAAVARQLDAVLAGVGFVADRELLEHVSGRAPGAATDLAVEVVGAVRELVGDHVEHNSYFPSPSSHQAHRASMVTPPL</sequence>
<name>A0ABN1NAS2_9PSEU</name>
<organism evidence="2 3">
    <name type="scientific">Pseudonocardia zijingensis</name>
    <dbReference type="NCBI Taxonomy" id="153376"/>
    <lineage>
        <taxon>Bacteria</taxon>
        <taxon>Bacillati</taxon>
        <taxon>Actinomycetota</taxon>
        <taxon>Actinomycetes</taxon>
        <taxon>Pseudonocardiales</taxon>
        <taxon>Pseudonocardiaceae</taxon>
        <taxon>Pseudonocardia</taxon>
    </lineage>
</organism>
<evidence type="ECO:0000256" key="1">
    <source>
        <dbReference type="SAM" id="MobiDB-lite"/>
    </source>
</evidence>
<gene>
    <name evidence="2" type="ORF">GCM10009559_61620</name>
</gene>
<dbReference type="EMBL" id="BAAAHP010000196">
    <property type="protein sequence ID" value="GAA0898658.1"/>
    <property type="molecule type" value="Genomic_DNA"/>
</dbReference>
<dbReference type="Proteomes" id="UP001499967">
    <property type="component" value="Unassembled WGS sequence"/>
</dbReference>
<proteinExistence type="predicted"/>
<reference evidence="2 3" key="1">
    <citation type="journal article" date="2019" name="Int. J. Syst. Evol. Microbiol.">
        <title>The Global Catalogue of Microorganisms (GCM) 10K type strain sequencing project: providing services to taxonomists for standard genome sequencing and annotation.</title>
        <authorList>
            <consortium name="The Broad Institute Genomics Platform"/>
            <consortium name="The Broad Institute Genome Sequencing Center for Infectious Disease"/>
            <person name="Wu L."/>
            <person name="Ma J."/>
        </authorList>
    </citation>
    <scope>NUCLEOTIDE SEQUENCE [LARGE SCALE GENOMIC DNA]</scope>
    <source>
        <strain evidence="2 3">JCM 11117</strain>
    </source>
</reference>
<feature type="region of interest" description="Disordered" evidence="1">
    <location>
        <begin position="80"/>
        <end position="102"/>
    </location>
</feature>
<protein>
    <submittedName>
        <fullName evidence="2">Uncharacterized protein</fullName>
    </submittedName>
</protein>
<dbReference type="RefSeq" id="WP_343945186.1">
    <property type="nucleotide sequence ID" value="NZ_BAAAHP010000196.1"/>
</dbReference>
<comment type="caution">
    <text evidence="2">The sequence shown here is derived from an EMBL/GenBank/DDBJ whole genome shotgun (WGS) entry which is preliminary data.</text>
</comment>